<dbReference type="InterPro" id="IPR038408">
    <property type="entry name" value="GNK2_sf"/>
</dbReference>
<reference evidence="21" key="1">
    <citation type="journal article" date="2017" name="J. ISSAAS">
        <title>Parallel loss of symbiosis genes in relatives of nitrogen-fixing non-legume Parasponia.</title>
        <authorList>
            <person name="van Velzen R."/>
            <person name="Holmer R."/>
            <person name="Bu F."/>
            <person name="Rutten L."/>
            <person name="Van Zeijl A."/>
            <person name="Liu W."/>
            <person name="Santuari L."/>
            <person name="Cao Q."/>
            <person name="Sharma T."/>
            <person name="Shen D."/>
            <person name="Roswanjaya Y."/>
            <person name="Wardhani T."/>
            <person name="Kalhor M.S."/>
            <person name="Jansen J."/>
            <person name="Van den Hoogen J."/>
            <person name="Gungor B."/>
            <person name="Hartog M."/>
            <person name="Hontelez J."/>
            <person name="Verver J."/>
            <person name="Yang W.-C."/>
            <person name="Schijlen E."/>
            <person name="Repin R."/>
            <person name="Schilthuizen M."/>
            <person name="Schranz E."/>
            <person name="Heidstra R."/>
            <person name="Miyata K."/>
            <person name="Fedorova E."/>
            <person name="Kohlen W."/>
            <person name="Bisseling T."/>
            <person name="Smit S."/>
            <person name="Geurts R."/>
        </authorList>
    </citation>
    <scope>NUCLEOTIDE SEQUENCE</scope>
</reference>
<feature type="chain" id="PRO_5012262336" evidence="18">
    <location>
        <begin position="23"/>
        <end position="643"/>
    </location>
</feature>
<proteinExistence type="predicted"/>
<keyword evidence="12 21" id="KW-0675">Receptor</keyword>
<dbReference type="AlphaFoldDB" id="A0A221I0I7"/>
<dbReference type="PANTHER" id="PTHR27002">
    <property type="entry name" value="RECEPTOR-LIKE SERINE/THREONINE-PROTEIN KINASE SD1-8"/>
    <property type="match status" value="1"/>
</dbReference>
<dbReference type="PANTHER" id="PTHR27002:SF1050">
    <property type="entry name" value="CYSTEINE-RICH RECEPTOR-LIKE PROTEIN KINASE 5"/>
    <property type="match status" value="1"/>
</dbReference>
<evidence type="ECO:0000256" key="8">
    <source>
        <dbReference type="ARBA" id="ARBA00022777"/>
    </source>
</evidence>
<keyword evidence="10 17" id="KW-1133">Transmembrane helix</keyword>
<evidence type="ECO:0000256" key="4">
    <source>
        <dbReference type="ARBA" id="ARBA00022692"/>
    </source>
</evidence>
<sequence>MAYSSFLYLVFALMSHISLSSAFQDYLCTNQANYTSNSSFEANLKATLSSLRANSRLPYGFHNTSAGQGPDRVNGLFLCRGDISPVHCQSCVKVINEAIIKLCPKQKEAILWFDHCMLRYSNRSIFSVMEDTPKLIRPYEEKAKSPKLVQQALNSLLEKLVPQALSSPKLFAIGRVEHNLSLGSLYGLVQCTQDITKAECRHCLSMPVADMTACCYGGKGGRILKPSCTIRYGNFPFNESSPASLAPPPLIRPSPPTSYSGKWKISKEVWAVLVTLVLVMLLSSLVCYLFGVQKATEKQIPVMEGKAAIQSIKATSSLQYDLGIIKAATNHFSDANRIGEGGFGRVYKGKLKNGQVIAVKRLASSSGQGAEEFINEVTLLAKLQDQNLVRLLGFCLEREEKILIYEFVPNKSLDYFLYGSAKQGQLDWQICYKILRGIARGLLYLHQESRMRVVHRDLKPSNVLLDADMTPKISDFGIARLFDMDQSHGNTSRVVGTFGYMSPEYAMHGEFSVKSDVFSFGVIILETVSGKRNCGFDQYSCDGEDLLSYAWRQWRAGTPLELMHPNLTTVSDSKNEVARCIQIGLLCVQEDPADRPEMSVVVFMLQNVHVALPLPKQPPWFLRYSTGSSKRTEEQNFEALFMR</sequence>
<evidence type="ECO:0000256" key="15">
    <source>
        <dbReference type="ARBA" id="ARBA00047951"/>
    </source>
</evidence>
<dbReference type="FunFam" id="1.10.510.10:FF:000129">
    <property type="entry name" value="cysteine-rich receptor-like protein kinase 10"/>
    <property type="match status" value="1"/>
</dbReference>
<dbReference type="EMBL" id="KY786176">
    <property type="protein sequence ID" value="ASM47226.1"/>
    <property type="molecule type" value="Genomic_DNA"/>
</dbReference>
<accession>A0A221I0I7</accession>
<keyword evidence="8 21" id="KW-0418">Kinase</keyword>
<evidence type="ECO:0000256" key="10">
    <source>
        <dbReference type="ARBA" id="ARBA00022989"/>
    </source>
</evidence>
<dbReference type="InterPro" id="IPR008271">
    <property type="entry name" value="Ser/Thr_kinase_AS"/>
</dbReference>
<keyword evidence="6" id="KW-0677">Repeat</keyword>
<evidence type="ECO:0000256" key="2">
    <source>
        <dbReference type="ARBA" id="ARBA00022527"/>
    </source>
</evidence>
<evidence type="ECO:0000313" key="21">
    <source>
        <dbReference type="EMBL" id="ASM47226.1"/>
    </source>
</evidence>
<name>A0A221I0I7_9ROSA</name>
<evidence type="ECO:0000256" key="14">
    <source>
        <dbReference type="ARBA" id="ARBA00047558"/>
    </source>
</evidence>
<dbReference type="FunFam" id="3.30.430.20:FF:000003">
    <property type="entry name" value="Cysteine-rich RLK (RECEPTOR-like protein kinase) 10"/>
    <property type="match status" value="1"/>
</dbReference>
<evidence type="ECO:0000256" key="1">
    <source>
        <dbReference type="ARBA" id="ARBA00004167"/>
    </source>
</evidence>
<dbReference type="InterPro" id="IPR000719">
    <property type="entry name" value="Prot_kinase_dom"/>
</dbReference>
<dbReference type="GO" id="GO:0005524">
    <property type="term" value="F:ATP binding"/>
    <property type="evidence" value="ECO:0007669"/>
    <property type="project" value="UniProtKB-UniRule"/>
</dbReference>
<dbReference type="InterPro" id="IPR011009">
    <property type="entry name" value="Kinase-like_dom_sf"/>
</dbReference>
<keyword evidence="4 17" id="KW-0812">Transmembrane</keyword>
<comment type="subcellular location">
    <subcellularLocation>
        <location evidence="1">Membrane</location>
        <topology evidence="1">Single-pass membrane protein</topology>
    </subcellularLocation>
</comment>
<feature type="domain" description="Gnk2-homologous" evidence="20">
    <location>
        <begin position="22"/>
        <end position="125"/>
    </location>
</feature>
<evidence type="ECO:0000256" key="3">
    <source>
        <dbReference type="ARBA" id="ARBA00022679"/>
    </source>
</evidence>
<evidence type="ECO:0000256" key="18">
    <source>
        <dbReference type="SAM" id="SignalP"/>
    </source>
</evidence>
<feature type="domain" description="Gnk2-homologous" evidence="20">
    <location>
        <begin position="131"/>
        <end position="237"/>
    </location>
</feature>
<dbReference type="GO" id="GO:0004674">
    <property type="term" value="F:protein serine/threonine kinase activity"/>
    <property type="evidence" value="ECO:0007669"/>
    <property type="project" value="UniProtKB-KW"/>
</dbReference>
<evidence type="ECO:0000256" key="12">
    <source>
        <dbReference type="ARBA" id="ARBA00023170"/>
    </source>
</evidence>
<keyword evidence="11 17" id="KW-0472">Membrane</keyword>
<dbReference type="Gene3D" id="3.30.430.20">
    <property type="entry name" value="Gnk2 domain, C-X8-C-X2-C motif"/>
    <property type="match status" value="2"/>
</dbReference>
<dbReference type="CDD" id="cd23509">
    <property type="entry name" value="Gnk2-like"/>
    <property type="match status" value="2"/>
</dbReference>
<evidence type="ECO:0000256" key="9">
    <source>
        <dbReference type="ARBA" id="ARBA00022840"/>
    </source>
</evidence>
<evidence type="ECO:0000256" key="13">
    <source>
        <dbReference type="ARBA" id="ARBA00023180"/>
    </source>
</evidence>
<evidence type="ECO:0000259" key="20">
    <source>
        <dbReference type="PROSITE" id="PS51473"/>
    </source>
</evidence>
<keyword evidence="9 16" id="KW-0067">ATP-binding</keyword>
<feature type="domain" description="Protein kinase" evidence="19">
    <location>
        <begin position="332"/>
        <end position="612"/>
    </location>
</feature>
<evidence type="ECO:0000256" key="16">
    <source>
        <dbReference type="PROSITE-ProRule" id="PRU10141"/>
    </source>
</evidence>
<dbReference type="Gene3D" id="3.30.200.20">
    <property type="entry name" value="Phosphorylase Kinase, domain 1"/>
    <property type="match status" value="1"/>
</dbReference>
<feature type="binding site" evidence="16">
    <location>
        <position position="360"/>
    </location>
    <ligand>
        <name>ATP</name>
        <dbReference type="ChEBI" id="CHEBI:30616"/>
    </ligand>
</feature>
<dbReference type="InterPro" id="IPR002902">
    <property type="entry name" value="GNK2"/>
</dbReference>
<dbReference type="Pfam" id="PF01657">
    <property type="entry name" value="Stress-antifung"/>
    <property type="match status" value="2"/>
</dbReference>
<dbReference type="Pfam" id="PF07714">
    <property type="entry name" value="PK_Tyr_Ser-Thr"/>
    <property type="match status" value="1"/>
</dbReference>
<keyword evidence="13" id="KW-0325">Glycoprotein</keyword>
<dbReference type="InterPro" id="IPR001245">
    <property type="entry name" value="Ser-Thr/Tyr_kinase_cat_dom"/>
</dbReference>
<evidence type="ECO:0000256" key="7">
    <source>
        <dbReference type="ARBA" id="ARBA00022741"/>
    </source>
</evidence>
<dbReference type="Gene3D" id="1.10.510.10">
    <property type="entry name" value="Transferase(Phosphotransferase) domain 1"/>
    <property type="match status" value="1"/>
</dbReference>
<gene>
    <name evidence="21" type="primary">CRK11</name>
</gene>
<keyword evidence="2" id="KW-0723">Serine/threonine-protein kinase</keyword>
<feature type="signal peptide" evidence="18">
    <location>
        <begin position="1"/>
        <end position="22"/>
    </location>
</feature>
<comment type="catalytic activity">
    <reaction evidence="15">
        <text>L-threonyl-[protein] + ATP = O-phospho-L-threonyl-[protein] + ADP + H(+)</text>
        <dbReference type="Rhea" id="RHEA:46608"/>
        <dbReference type="Rhea" id="RHEA-COMP:11060"/>
        <dbReference type="Rhea" id="RHEA-COMP:11605"/>
        <dbReference type="ChEBI" id="CHEBI:15378"/>
        <dbReference type="ChEBI" id="CHEBI:30013"/>
        <dbReference type="ChEBI" id="CHEBI:30616"/>
        <dbReference type="ChEBI" id="CHEBI:61977"/>
        <dbReference type="ChEBI" id="CHEBI:456216"/>
    </reaction>
</comment>
<comment type="catalytic activity">
    <reaction evidence="14">
        <text>L-seryl-[protein] + ATP = O-phospho-L-seryl-[protein] + ADP + H(+)</text>
        <dbReference type="Rhea" id="RHEA:17989"/>
        <dbReference type="Rhea" id="RHEA-COMP:9863"/>
        <dbReference type="Rhea" id="RHEA-COMP:11604"/>
        <dbReference type="ChEBI" id="CHEBI:15378"/>
        <dbReference type="ChEBI" id="CHEBI:29999"/>
        <dbReference type="ChEBI" id="CHEBI:30616"/>
        <dbReference type="ChEBI" id="CHEBI:83421"/>
        <dbReference type="ChEBI" id="CHEBI:456216"/>
    </reaction>
</comment>
<dbReference type="PROSITE" id="PS50011">
    <property type="entry name" value="PROTEIN_KINASE_DOM"/>
    <property type="match status" value="1"/>
</dbReference>
<evidence type="ECO:0000259" key="19">
    <source>
        <dbReference type="PROSITE" id="PS50011"/>
    </source>
</evidence>
<dbReference type="FunFam" id="3.30.200.20:FF:000142">
    <property type="entry name" value="Cysteine-rich receptor-like protein kinase 10"/>
    <property type="match status" value="1"/>
</dbReference>
<dbReference type="GO" id="GO:0006979">
    <property type="term" value="P:response to oxidative stress"/>
    <property type="evidence" value="ECO:0007669"/>
    <property type="project" value="UniProtKB-ARBA"/>
</dbReference>
<dbReference type="GO" id="GO:0005886">
    <property type="term" value="C:plasma membrane"/>
    <property type="evidence" value="ECO:0007669"/>
    <property type="project" value="TreeGrafter"/>
</dbReference>
<evidence type="ECO:0000256" key="6">
    <source>
        <dbReference type="ARBA" id="ARBA00022737"/>
    </source>
</evidence>
<evidence type="ECO:0000256" key="11">
    <source>
        <dbReference type="ARBA" id="ARBA00023136"/>
    </source>
</evidence>
<organism evidence="21">
    <name type="scientific">Parasponia rugosa</name>
    <dbReference type="NCBI Taxonomy" id="1603294"/>
    <lineage>
        <taxon>Eukaryota</taxon>
        <taxon>Viridiplantae</taxon>
        <taxon>Streptophyta</taxon>
        <taxon>Embryophyta</taxon>
        <taxon>Tracheophyta</taxon>
        <taxon>Spermatophyta</taxon>
        <taxon>Magnoliopsida</taxon>
        <taxon>eudicotyledons</taxon>
        <taxon>Gunneridae</taxon>
        <taxon>Pentapetalae</taxon>
        <taxon>rosids</taxon>
        <taxon>fabids</taxon>
        <taxon>Rosales</taxon>
        <taxon>Cannabaceae</taxon>
        <taxon>Parasponia</taxon>
    </lineage>
</organism>
<feature type="transmembrane region" description="Helical" evidence="17">
    <location>
        <begin position="269"/>
        <end position="290"/>
    </location>
</feature>
<protein>
    <submittedName>
        <fullName evidence="21">Cysteine-rich receptor-like kinase 11</fullName>
    </submittedName>
</protein>
<evidence type="ECO:0000256" key="5">
    <source>
        <dbReference type="ARBA" id="ARBA00022729"/>
    </source>
</evidence>
<dbReference type="CDD" id="cd14066">
    <property type="entry name" value="STKc_IRAK"/>
    <property type="match status" value="1"/>
</dbReference>
<dbReference type="InterPro" id="IPR017441">
    <property type="entry name" value="Protein_kinase_ATP_BS"/>
</dbReference>
<dbReference type="PROSITE" id="PS00108">
    <property type="entry name" value="PROTEIN_KINASE_ST"/>
    <property type="match status" value="1"/>
</dbReference>
<dbReference type="PROSITE" id="PS00107">
    <property type="entry name" value="PROTEIN_KINASE_ATP"/>
    <property type="match status" value="1"/>
</dbReference>
<keyword evidence="5 18" id="KW-0732">Signal</keyword>
<dbReference type="PROSITE" id="PS51473">
    <property type="entry name" value="GNK2"/>
    <property type="match status" value="2"/>
</dbReference>
<dbReference type="SMART" id="SM00220">
    <property type="entry name" value="S_TKc"/>
    <property type="match status" value="1"/>
</dbReference>
<dbReference type="SUPFAM" id="SSF56112">
    <property type="entry name" value="Protein kinase-like (PK-like)"/>
    <property type="match status" value="1"/>
</dbReference>
<evidence type="ECO:0000256" key="17">
    <source>
        <dbReference type="SAM" id="Phobius"/>
    </source>
</evidence>
<keyword evidence="3" id="KW-0808">Transferase</keyword>
<keyword evidence="7 16" id="KW-0547">Nucleotide-binding</keyword>